<reference evidence="1 2" key="1">
    <citation type="journal article" date="2006" name="Nature">
        <title>Global trends of whole-genome duplications revealed by the ciliate Paramecium tetraurelia.</title>
        <authorList>
            <consortium name="Genoscope"/>
            <person name="Aury J.-M."/>
            <person name="Jaillon O."/>
            <person name="Duret L."/>
            <person name="Noel B."/>
            <person name="Jubin C."/>
            <person name="Porcel B.M."/>
            <person name="Segurens B."/>
            <person name="Daubin V."/>
            <person name="Anthouard V."/>
            <person name="Aiach N."/>
            <person name="Arnaiz O."/>
            <person name="Billaut A."/>
            <person name="Beisson J."/>
            <person name="Blanc I."/>
            <person name="Bouhouche K."/>
            <person name="Camara F."/>
            <person name="Duharcourt S."/>
            <person name="Guigo R."/>
            <person name="Gogendeau D."/>
            <person name="Katinka M."/>
            <person name="Keller A.-M."/>
            <person name="Kissmehl R."/>
            <person name="Klotz C."/>
            <person name="Koll F."/>
            <person name="Le Moue A."/>
            <person name="Lepere C."/>
            <person name="Malinsky S."/>
            <person name="Nowacki M."/>
            <person name="Nowak J.K."/>
            <person name="Plattner H."/>
            <person name="Poulain J."/>
            <person name="Ruiz F."/>
            <person name="Serrano V."/>
            <person name="Zagulski M."/>
            <person name="Dessen P."/>
            <person name="Betermier M."/>
            <person name="Weissenbach J."/>
            <person name="Scarpelli C."/>
            <person name="Schachter V."/>
            <person name="Sperling L."/>
            <person name="Meyer E."/>
            <person name="Cohen J."/>
            <person name="Wincker P."/>
        </authorList>
    </citation>
    <scope>NUCLEOTIDE SEQUENCE [LARGE SCALE GENOMIC DNA]</scope>
    <source>
        <strain evidence="1 2">Stock d4-2</strain>
    </source>
</reference>
<evidence type="ECO:0000313" key="1">
    <source>
        <dbReference type="EMBL" id="CAK71104.1"/>
    </source>
</evidence>
<keyword evidence="2" id="KW-1185">Reference proteome</keyword>
<name>A0CJY7_PARTE</name>
<proteinExistence type="predicted"/>
<dbReference type="InParanoid" id="A0CJY7"/>
<dbReference type="AlphaFoldDB" id="A0CJY7"/>
<sequence>MSFKLLLVLKQISIGQKSMQDDLNNIYAEKYSMFPRVSSSDQMQIKQYFDISFDESDSEVCCQNDVILSLNYNNRNKLIGQITESTGVF</sequence>
<dbReference type="KEGG" id="ptm:GSPATT00000816001"/>
<dbReference type="GeneID" id="5024286"/>
<dbReference type="HOGENOM" id="CLU_2459550_0_0_1"/>
<gene>
    <name evidence="1" type="ORF">GSPATT00000816001</name>
</gene>
<dbReference type="Proteomes" id="UP000000600">
    <property type="component" value="Unassembled WGS sequence"/>
</dbReference>
<evidence type="ECO:0000313" key="2">
    <source>
        <dbReference type="Proteomes" id="UP000000600"/>
    </source>
</evidence>
<organism evidence="1 2">
    <name type="scientific">Paramecium tetraurelia</name>
    <dbReference type="NCBI Taxonomy" id="5888"/>
    <lineage>
        <taxon>Eukaryota</taxon>
        <taxon>Sar</taxon>
        <taxon>Alveolata</taxon>
        <taxon>Ciliophora</taxon>
        <taxon>Intramacronucleata</taxon>
        <taxon>Oligohymenophorea</taxon>
        <taxon>Peniculida</taxon>
        <taxon>Parameciidae</taxon>
        <taxon>Paramecium</taxon>
    </lineage>
</organism>
<dbReference type="RefSeq" id="XP_001438501.1">
    <property type="nucleotide sequence ID" value="XM_001438464.1"/>
</dbReference>
<protein>
    <submittedName>
        <fullName evidence="1">Uncharacterized protein</fullName>
    </submittedName>
</protein>
<accession>A0CJY7</accession>
<dbReference type="EMBL" id="CT868096">
    <property type="protein sequence ID" value="CAK71104.1"/>
    <property type="molecule type" value="Genomic_DNA"/>
</dbReference>